<gene>
    <name evidence="2" type="ORF">ICI42_02685</name>
</gene>
<dbReference type="RefSeq" id="WP_188162977.1">
    <property type="nucleotide sequence ID" value="NZ_JACVVX010000001.1"/>
</dbReference>
<keyword evidence="1" id="KW-0812">Transmembrane</keyword>
<dbReference type="Proteomes" id="UP000643405">
    <property type="component" value="Unassembled WGS sequence"/>
</dbReference>
<feature type="transmembrane region" description="Helical" evidence="1">
    <location>
        <begin position="12"/>
        <end position="28"/>
    </location>
</feature>
<protein>
    <submittedName>
        <fullName evidence="2">DUF3329 domain-containing protein</fullName>
    </submittedName>
</protein>
<name>A0A8J6PTY0_9HYPH</name>
<reference evidence="2" key="1">
    <citation type="submission" date="2020-09" db="EMBL/GenBank/DDBJ databases">
        <title>Genome seq and assembly of Tianweitania sp.</title>
        <authorList>
            <person name="Chhetri G."/>
        </authorList>
    </citation>
    <scope>NUCLEOTIDE SEQUENCE</scope>
    <source>
        <strain evidence="2">Rool2</strain>
    </source>
</reference>
<keyword evidence="1" id="KW-0472">Membrane</keyword>
<accession>A0A8J6PTY0</accession>
<dbReference type="AlphaFoldDB" id="A0A8J6PTY0"/>
<evidence type="ECO:0000256" key="1">
    <source>
        <dbReference type="SAM" id="Phobius"/>
    </source>
</evidence>
<comment type="caution">
    <text evidence="2">The sequence shown here is derived from an EMBL/GenBank/DDBJ whole genome shotgun (WGS) entry which is preliminary data.</text>
</comment>
<evidence type="ECO:0000313" key="2">
    <source>
        <dbReference type="EMBL" id="MBD0413552.1"/>
    </source>
</evidence>
<proteinExistence type="predicted"/>
<sequence length="79" mass="8928">MGDTSHPFFRPLWRRILLVAFCVAWAGFELYMGSSFWATLVGGMAVLGAWQFLINYKPAPEPEAAKEETDDVTTSDQER</sequence>
<evidence type="ECO:0000313" key="3">
    <source>
        <dbReference type="Proteomes" id="UP000643405"/>
    </source>
</evidence>
<organism evidence="2 3">
    <name type="scientific">Oryzicola mucosus</name>
    <dbReference type="NCBI Taxonomy" id="2767425"/>
    <lineage>
        <taxon>Bacteria</taxon>
        <taxon>Pseudomonadati</taxon>
        <taxon>Pseudomonadota</taxon>
        <taxon>Alphaproteobacteria</taxon>
        <taxon>Hyphomicrobiales</taxon>
        <taxon>Phyllobacteriaceae</taxon>
        <taxon>Oryzicola</taxon>
    </lineage>
</organism>
<keyword evidence="3" id="KW-1185">Reference proteome</keyword>
<dbReference type="EMBL" id="JACVVX010000001">
    <property type="protein sequence ID" value="MBD0413552.1"/>
    <property type="molecule type" value="Genomic_DNA"/>
</dbReference>
<keyword evidence="1" id="KW-1133">Transmembrane helix</keyword>